<evidence type="ECO:0000256" key="2">
    <source>
        <dbReference type="ARBA" id="ARBA00023002"/>
    </source>
</evidence>
<comment type="similarity">
    <text evidence="1 3">Belongs to the short-chain dehydrogenases/reductases (SDR) family.</text>
</comment>
<dbReference type="Gene3D" id="3.40.50.720">
    <property type="entry name" value="NAD(P)-binding Rossmann-like Domain"/>
    <property type="match status" value="1"/>
</dbReference>
<evidence type="ECO:0000313" key="6">
    <source>
        <dbReference type="EMBL" id="BBA98894.1"/>
    </source>
</evidence>
<dbReference type="SUPFAM" id="SSF51735">
    <property type="entry name" value="NAD(P)-binding Rossmann-fold domains"/>
    <property type="match status" value="1"/>
</dbReference>
<dbReference type="RefSeq" id="WP_202234961.1">
    <property type="nucleotide sequence ID" value="NZ_AP018365.1"/>
</dbReference>
<keyword evidence="2" id="KW-0560">Oxidoreductase</keyword>
<dbReference type="GO" id="GO:0016491">
    <property type="term" value="F:oxidoreductase activity"/>
    <property type="evidence" value="ECO:0007669"/>
    <property type="project" value="UniProtKB-KW"/>
</dbReference>
<protein>
    <submittedName>
        <fullName evidence="6">Putative short chain dehydrogenase</fullName>
    </submittedName>
</protein>
<evidence type="ECO:0000313" key="7">
    <source>
        <dbReference type="Proteomes" id="UP000595703"/>
    </source>
</evidence>
<dbReference type="InterPro" id="IPR002347">
    <property type="entry name" value="SDR_fam"/>
</dbReference>
<dbReference type="PRINTS" id="PR00081">
    <property type="entry name" value="GDHRDH"/>
</dbReference>
<dbReference type="InterPro" id="IPR036291">
    <property type="entry name" value="NAD(P)-bd_dom_sf"/>
</dbReference>
<dbReference type="KEGG" id="arev:RVR_5265"/>
<keyword evidence="7" id="KW-1185">Reference proteome</keyword>
<dbReference type="Proteomes" id="UP000595703">
    <property type="component" value="Chromosome"/>
</dbReference>
<feature type="compositionally biased region" description="Low complexity" evidence="4">
    <location>
        <begin position="304"/>
        <end position="322"/>
    </location>
</feature>
<evidence type="ECO:0000259" key="5">
    <source>
        <dbReference type="SMART" id="SM00822"/>
    </source>
</evidence>
<name>A0A7U3UUA9_9ACTN</name>
<sequence>MTSPSSPAPSSPAPSSSAPSSAPGSAAGGAAAAPASAVFLVSGASRGLGREIVVAAAEAGHRVVAGVRSPKSLDDLAARYGDRLAVVPLDVTDDDQARAAVRTAVDRFGRLDVLVNNAGYANVGAVEDVAFDDFRAQIDTNLLGVVRLTQAALPVLREQGSGHVVQVSSVGGRLATPGLSAYQAAKWAVGGFSSVLAAEVAPLGIKVTVLEPGGMSTDWAGSSMRIDPVRPEYEPTVGVSAARHGSGSVTNASDPVKVARLVLDVVALPDPPLRLLVGADAFRYATAAGRALLASDEQHRELSESTTADGATAAETDPLGHA</sequence>
<feature type="region of interest" description="Disordered" evidence="4">
    <location>
        <begin position="1"/>
        <end position="29"/>
    </location>
</feature>
<dbReference type="CDD" id="cd05374">
    <property type="entry name" value="17beta-HSD-like_SDR_c"/>
    <property type="match status" value="1"/>
</dbReference>
<dbReference type="PANTHER" id="PTHR43976">
    <property type="entry name" value="SHORT CHAIN DEHYDROGENASE"/>
    <property type="match status" value="1"/>
</dbReference>
<evidence type="ECO:0000256" key="4">
    <source>
        <dbReference type="SAM" id="MobiDB-lite"/>
    </source>
</evidence>
<feature type="domain" description="Ketoreductase" evidence="5">
    <location>
        <begin position="37"/>
        <end position="222"/>
    </location>
</feature>
<reference evidence="6 7" key="3">
    <citation type="journal article" date="2011" name="Nat. Chem. Biol.">
        <title>Reveromycin A biosynthesis uses RevG and RevJ for stereospecific spiroacetal formation.</title>
        <authorList>
            <person name="Takahashi S."/>
            <person name="Toyoda A."/>
            <person name="Sekiyama Y."/>
            <person name="Takagi H."/>
            <person name="Nogawa T."/>
            <person name="Uramoto M."/>
            <person name="Suzuki R."/>
            <person name="Koshino H."/>
            <person name="Kumano T."/>
            <person name="Panthee S."/>
            <person name="Dairi T."/>
            <person name="Ishikawa J."/>
            <person name="Ikeda H."/>
            <person name="Sakaki Y."/>
            <person name="Osada H."/>
        </authorList>
    </citation>
    <scope>NUCLEOTIDE SEQUENCE [LARGE SCALE GENOMIC DNA]</scope>
    <source>
        <strain evidence="6 7">SN-593</strain>
    </source>
</reference>
<dbReference type="Pfam" id="PF00106">
    <property type="entry name" value="adh_short"/>
    <property type="match status" value="1"/>
</dbReference>
<dbReference type="SMART" id="SM00822">
    <property type="entry name" value="PKS_KR"/>
    <property type="match status" value="1"/>
</dbReference>
<evidence type="ECO:0000256" key="1">
    <source>
        <dbReference type="ARBA" id="ARBA00006484"/>
    </source>
</evidence>
<dbReference type="InterPro" id="IPR051911">
    <property type="entry name" value="SDR_oxidoreductase"/>
</dbReference>
<gene>
    <name evidence="6" type="ORF">RVR_5265</name>
</gene>
<accession>A0A7U3UUA9</accession>
<feature type="compositionally biased region" description="Pro residues" evidence="4">
    <location>
        <begin position="1"/>
        <end position="12"/>
    </location>
</feature>
<proteinExistence type="inferred from homology"/>
<organism evidence="6 7">
    <name type="scientific">Actinacidiphila reveromycinica</name>
    <dbReference type="NCBI Taxonomy" id="659352"/>
    <lineage>
        <taxon>Bacteria</taxon>
        <taxon>Bacillati</taxon>
        <taxon>Actinomycetota</taxon>
        <taxon>Actinomycetes</taxon>
        <taxon>Kitasatosporales</taxon>
        <taxon>Streptomycetaceae</taxon>
        <taxon>Actinacidiphila</taxon>
    </lineage>
</organism>
<reference evidence="6 7" key="2">
    <citation type="journal article" date="2011" name="J. Antibiot.">
        <title>Furaquinocins I and J: novel polyketide isoprenoid hybrid compounds from Streptomyces reveromyceticus SN-593.</title>
        <authorList>
            <person name="Panthee S."/>
            <person name="Takahashi S."/>
            <person name="Takagi H."/>
            <person name="Nogawa T."/>
            <person name="Oowada E."/>
            <person name="Uramoto M."/>
            <person name="Osada H."/>
        </authorList>
    </citation>
    <scope>NUCLEOTIDE SEQUENCE [LARGE SCALE GENOMIC DNA]</scope>
    <source>
        <strain evidence="6 7">SN-593</strain>
    </source>
</reference>
<reference evidence="6 7" key="1">
    <citation type="journal article" date="2010" name="J. Bacteriol.">
        <title>Biochemical characterization of a novel indole prenyltransferase from Streptomyces sp. SN-593.</title>
        <authorList>
            <person name="Takahashi S."/>
            <person name="Takagi H."/>
            <person name="Toyoda A."/>
            <person name="Uramoto M."/>
            <person name="Nogawa T."/>
            <person name="Ueki M."/>
            <person name="Sakaki Y."/>
            <person name="Osada H."/>
        </authorList>
    </citation>
    <scope>NUCLEOTIDE SEQUENCE [LARGE SCALE GENOMIC DNA]</scope>
    <source>
        <strain evidence="6 7">SN-593</strain>
    </source>
</reference>
<dbReference type="InterPro" id="IPR057326">
    <property type="entry name" value="KR_dom"/>
</dbReference>
<dbReference type="NCBIfam" id="NF006114">
    <property type="entry name" value="PRK08263.1"/>
    <property type="match status" value="1"/>
</dbReference>
<feature type="compositionally biased region" description="Low complexity" evidence="4">
    <location>
        <begin position="13"/>
        <end position="29"/>
    </location>
</feature>
<evidence type="ECO:0000256" key="3">
    <source>
        <dbReference type="RuleBase" id="RU000363"/>
    </source>
</evidence>
<reference evidence="6 7" key="4">
    <citation type="journal article" date="2020" name="Sci. Rep.">
        <title>beta-carboline chemical signals induce reveromycin production through a LuxR family regulator in Streptomyces sp. SN-593.</title>
        <authorList>
            <person name="Panthee S."/>
            <person name="Kito N."/>
            <person name="Hayashi T."/>
            <person name="Shimizu T."/>
            <person name="Ishikawa J."/>
            <person name="Hamamoto H."/>
            <person name="Osada H."/>
            <person name="Takahashi S."/>
        </authorList>
    </citation>
    <scope>NUCLEOTIDE SEQUENCE [LARGE SCALE GENOMIC DNA]</scope>
    <source>
        <strain evidence="6 7">SN-593</strain>
    </source>
</reference>
<feature type="region of interest" description="Disordered" evidence="4">
    <location>
        <begin position="296"/>
        <end position="322"/>
    </location>
</feature>
<dbReference type="PRINTS" id="PR00080">
    <property type="entry name" value="SDRFAMILY"/>
</dbReference>
<dbReference type="PANTHER" id="PTHR43976:SF16">
    <property type="entry name" value="SHORT-CHAIN DEHYDROGENASE_REDUCTASE FAMILY PROTEIN"/>
    <property type="match status" value="1"/>
</dbReference>
<dbReference type="EMBL" id="AP018365">
    <property type="protein sequence ID" value="BBA98894.1"/>
    <property type="molecule type" value="Genomic_DNA"/>
</dbReference>
<dbReference type="AlphaFoldDB" id="A0A7U3UUA9"/>